<evidence type="ECO:0000256" key="4">
    <source>
        <dbReference type="ARBA" id="ARBA00022475"/>
    </source>
</evidence>
<feature type="transmembrane region" description="Helical" evidence="10">
    <location>
        <begin position="251"/>
        <end position="269"/>
    </location>
</feature>
<feature type="transmembrane region" description="Helical" evidence="10">
    <location>
        <begin position="97"/>
        <end position="115"/>
    </location>
</feature>
<evidence type="ECO:0000256" key="1">
    <source>
        <dbReference type="ARBA" id="ARBA00004651"/>
    </source>
</evidence>
<feature type="transmembrane region" description="Helical" evidence="10">
    <location>
        <begin position="196"/>
        <end position="217"/>
    </location>
</feature>
<dbReference type="Proteomes" id="UP000215539">
    <property type="component" value="Chromosome 1"/>
</dbReference>
<feature type="transmembrane region" description="Helical" evidence="10">
    <location>
        <begin position="429"/>
        <end position="448"/>
    </location>
</feature>
<gene>
    <name evidence="12" type="primary">norM</name>
    <name evidence="11" type="ORF">AXF12_05035</name>
    <name evidence="12" type="ORF">SAMEA44541418_00720</name>
</gene>
<evidence type="ECO:0000256" key="5">
    <source>
        <dbReference type="ARBA" id="ARBA00022692"/>
    </source>
</evidence>
<feature type="transmembrane region" description="Helical" evidence="10">
    <location>
        <begin position="403"/>
        <end position="423"/>
    </location>
</feature>
<dbReference type="CDD" id="cd13131">
    <property type="entry name" value="MATE_NorM_like"/>
    <property type="match status" value="1"/>
</dbReference>
<evidence type="ECO:0000313" key="14">
    <source>
        <dbReference type="Proteomes" id="UP000215539"/>
    </source>
</evidence>
<evidence type="ECO:0000256" key="6">
    <source>
        <dbReference type="ARBA" id="ARBA00022989"/>
    </source>
</evidence>
<keyword evidence="7" id="KW-0406">Ion transport</keyword>
<evidence type="ECO:0000256" key="9">
    <source>
        <dbReference type="ARBA" id="ARBA00031636"/>
    </source>
</evidence>
<evidence type="ECO:0000256" key="10">
    <source>
        <dbReference type="SAM" id="Phobius"/>
    </source>
</evidence>
<evidence type="ECO:0000313" key="12">
    <source>
        <dbReference type="EMBL" id="SNV06295.1"/>
    </source>
</evidence>
<evidence type="ECO:0000313" key="11">
    <source>
        <dbReference type="EMBL" id="AMD84936.1"/>
    </source>
</evidence>
<dbReference type="InterPro" id="IPR048279">
    <property type="entry name" value="MdtK-like"/>
</dbReference>
<dbReference type="GO" id="GO:0042910">
    <property type="term" value="F:xenobiotic transmembrane transporter activity"/>
    <property type="evidence" value="ECO:0007669"/>
    <property type="project" value="InterPro"/>
</dbReference>
<dbReference type="PIRSF" id="PIRSF006603">
    <property type="entry name" value="DinF"/>
    <property type="match status" value="1"/>
</dbReference>
<evidence type="ECO:0000256" key="8">
    <source>
        <dbReference type="ARBA" id="ARBA00023136"/>
    </source>
</evidence>
<evidence type="ECO:0000256" key="3">
    <source>
        <dbReference type="ARBA" id="ARBA00022449"/>
    </source>
</evidence>
<evidence type="ECO:0000256" key="2">
    <source>
        <dbReference type="ARBA" id="ARBA00022448"/>
    </source>
</evidence>
<dbReference type="Proteomes" id="UP000065822">
    <property type="component" value="Chromosome"/>
</dbReference>
<keyword evidence="2" id="KW-0813">Transport</keyword>
<dbReference type="InterPro" id="IPR050222">
    <property type="entry name" value="MATE_MdtK"/>
</dbReference>
<dbReference type="RefSeq" id="WP_066428882.1">
    <property type="nucleotide sequence ID" value="NZ_CP014227.1"/>
</dbReference>
<dbReference type="EMBL" id="CP014227">
    <property type="protein sequence ID" value="AMD84936.1"/>
    <property type="molecule type" value="Genomic_DNA"/>
</dbReference>
<reference evidence="12 14" key="2">
    <citation type="submission" date="2017-06" db="EMBL/GenBank/DDBJ databases">
        <authorList>
            <consortium name="Pathogen Informatics"/>
        </authorList>
    </citation>
    <scope>NUCLEOTIDE SEQUENCE [LARGE SCALE GENOMIC DNA]</scope>
    <source>
        <strain evidence="12 14">NCTC12947</strain>
    </source>
</reference>
<feature type="transmembrane region" description="Helical" evidence="10">
    <location>
        <begin position="135"/>
        <end position="152"/>
    </location>
</feature>
<dbReference type="AlphaFoldDB" id="A0AAX2GW66"/>
<dbReference type="GO" id="GO:0006811">
    <property type="term" value="P:monoatomic ion transport"/>
    <property type="evidence" value="ECO:0007669"/>
    <property type="project" value="UniProtKB-KW"/>
</dbReference>
<evidence type="ECO:0000256" key="7">
    <source>
        <dbReference type="ARBA" id="ARBA00023065"/>
    </source>
</evidence>
<evidence type="ECO:0000313" key="13">
    <source>
        <dbReference type="Proteomes" id="UP000065822"/>
    </source>
</evidence>
<keyword evidence="3" id="KW-0050">Antiport</keyword>
<dbReference type="KEGG" id="chg:AXF12_05035"/>
<feature type="transmembrane region" description="Helical" evidence="10">
    <location>
        <begin position="281"/>
        <end position="302"/>
    </location>
</feature>
<accession>A0AAX2GW66</accession>
<feature type="transmembrane region" description="Helical" evidence="10">
    <location>
        <begin position="20"/>
        <end position="41"/>
    </location>
</feature>
<reference evidence="11 13" key="1">
    <citation type="submission" date="2016-02" db="EMBL/GenBank/DDBJ databases">
        <authorList>
            <person name="Holder M.E."/>
            <person name="Ajami N.J."/>
            <person name="Petrosino J.F."/>
        </authorList>
    </citation>
    <scope>NUCLEOTIDE SEQUENCE [LARGE SCALE GENOMIC DNA]</scope>
    <source>
        <strain evidence="11 13">CCUG 32990</strain>
    </source>
</reference>
<keyword evidence="5 10" id="KW-0812">Transmembrane</keyword>
<keyword evidence="8 10" id="KW-0472">Membrane</keyword>
<keyword evidence="4" id="KW-1003">Cell membrane</keyword>
<feature type="transmembrane region" description="Helical" evidence="10">
    <location>
        <begin position="53"/>
        <end position="77"/>
    </location>
</feature>
<feature type="transmembrane region" description="Helical" evidence="10">
    <location>
        <begin position="164"/>
        <end position="184"/>
    </location>
</feature>
<keyword evidence="13" id="KW-1185">Reference proteome</keyword>
<name>A0AAX2GW66_9FLAO</name>
<dbReference type="EMBL" id="LT906449">
    <property type="protein sequence ID" value="SNV06295.1"/>
    <property type="molecule type" value="Genomic_DNA"/>
</dbReference>
<proteinExistence type="predicted"/>
<dbReference type="GO" id="GO:0015297">
    <property type="term" value="F:antiporter activity"/>
    <property type="evidence" value="ECO:0007669"/>
    <property type="project" value="UniProtKB-KW"/>
</dbReference>
<sequence length="465" mass="51079">MILERLKSYISEFRYNFKIAYPVILGMLGHTLVGFVDNAMVGKVGISELGAAALGNSAVFIPMSFALGFSIVITSLVAMSDEAGDRKATKSILKHGLVLNVGLSLVLVLLILLFAEPLMRVTGQKEHIIRLAVPYTYVVAFSLIPLGFFAALKQFADGLSLTKYAMYITLIANLVNVFLNWLFIYGNWGCPKLGVVGAGIGTLVSRIVMPIMIWVVLKRLPRTREYVVNFNWCSFQKATFRKISALGTPSALQMVFETGVFTAAIWISGMLGENQLSANQIALNLASMTFMVANGLGITAMIRVGNQLGAKNYVNLRKVAFSVFFLVACTQLFFAILLATFRFWLPTLYLEMDNPAKAVQNGLVIAESAQLLLIAALFQISDGFQVTALGALRGLQDAKVPMYITFVAYWLISFPILYVLGLYTSLGTMGIWIGLLLGLTVAAVWLLLRFHKMSKRLVMEELAKG</sequence>
<keyword evidence="6 10" id="KW-1133">Transmembrane helix</keyword>
<dbReference type="PANTHER" id="PTHR43298:SF2">
    <property type="entry name" value="FMN_FAD EXPORTER YEEO-RELATED"/>
    <property type="match status" value="1"/>
</dbReference>
<organism evidence="12 14">
    <name type="scientific">Capnocytophaga haemolytica</name>
    <dbReference type="NCBI Taxonomy" id="45243"/>
    <lineage>
        <taxon>Bacteria</taxon>
        <taxon>Pseudomonadati</taxon>
        <taxon>Bacteroidota</taxon>
        <taxon>Flavobacteriia</taxon>
        <taxon>Flavobacteriales</taxon>
        <taxon>Flavobacteriaceae</taxon>
        <taxon>Capnocytophaga</taxon>
    </lineage>
</organism>
<dbReference type="NCBIfam" id="TIGR00797">
    <property type="entry name" value="matE"/>
    <property type="match status" value="1"/>
</dbReference>
<dbReference type="InterPro" id="IPR002528">
    <property type="entry name" value="MATE_fam"/>
</dbReference>
<dbReference type="GO" id="GO:0005886">
    <property type="term" value="C:plasma membrane"/>
    <property type="evidence" value="ECO:0007669"/>
    <property type="project" value="UniProtKB-SubCell"/>
</dbReference>
<comment type="subcellular location">
    <subcellularLocation>
        <location evidence="1">Cell membrane</location>
        <topology evidence="1">Multi-pass membrane protein</topology>
    </subcellularLocation>
</comment>
<dbReference type="PANTHER" id="PTHR43298">
    <property type="entry name" value="MULTIDRUG RESISTANCE PROTEIN NORM-RELATED"/>
    <property type="match status" value="1"/>
</dbReference>
<protein>
    <recommendedName>
        <fullName evidence="9">Multidrug-efflux transporter</fullName>
    </recommendedName>
</protein>
<dbReference type="Pfam" id="PF01554">
    <property type="entry name" value="MatE"/>
    <property type="match status" value="2"/>
</dbReference>
<feature type="transmembrane region" description="Helical" evidence="10">
    <location>
        <begin position="323"/>
        <end position="345"/>
    </location>
</feature>